<organism evidence="2 3">
    <name type="scientific">Geotalea uraniireducens (strain Rf4)</name>
    <name type="common">Geobacter uraniireducens</name>
    <dbReference type="NCBI Taxonomy" id="351605"/>
    <lineage>
        <taxon>Bacteria</taxon>
        <taxon>Pseudomonadati</taxon>
        <taxon>Thermodesulfobacteriota</taxon>
        <taxon>Desulfuromonadia</taxon>
        <taxon>Geobacterales</taxon>
        <taxon>Geobacteraceae</taxon>
        <taxon>Geotalea</taxon>
    </lineage>
</organism>
<dbReference type="AlphaFoldDB" id="A5G899"/>
<reference evidence="2 3" key="1">
    <citation type="submission" date="2007-05" db="EMBL/GenBank/DDBJ databases">
        <title>Complete sequence of Geobacter uraniireducens Rf4.</title>
        <authorList>
            <consortium name="US DOE Joint Genome Institute"/>
            <person name="Copeland A."/>
            <person name="Lucas S."/>
            <person name="Lapidus A."/>
            <person name="Barry K."/>
            <person name="Detter J.C."/>
            <person name="Glavina del Rio T."/>
            <person name="Hammon N."/>
            <person name="Israni S."/>
            <person name="Dalin E."/>
            <person name="Tice H."/>
            <person name="Pitluck S."/>
            <person name="Chertkov O."/>
            <person name="Brettin T."/>
            <person name="Bruce D."/>
            <person name="Han C."/>
            <person name="Schmutz J."/>
            <person name="Larimer F."/>
            <person name="Land M."/>
            <person name="Hauser L."/>
            <person name="Kyrpides N."/>
            <person name="Mikhailova N."/>
            <person name="Shelobolina E."/>
            <person name="Aklujkar M."/>
            <person name="Lovley D."/>
            <person name="Richardson P."/>
        </authorList>
    </citation>
    <scope>NUCLEOTIDE SEQUENCE [LARGE SCALE GENOMIC DNA]</scope>
    <source>
        <strain evidence="2 3">Rf4</strain>
    </source>
</reference>
<dbReference type="KEGG" id="gur:Gura_3867"/>
<dbReference type="EMBL" id="CP000698">
    <property type="protein sequence ID" value="ABQ28017.1"/>
    <property type="molecule type" value="Genomic_DNA"/>
</dbReference>
<dbReference type="PANTHER" id="PTHR34610">
    <property type="entry name" value="SSL7007 PROTEIN"/>
    <property type="match status" value="1"/>
</dbReference>
<dbReference type="InterPro" id="IPR029060">
    <property type="entry name" value="PIN-like_dom_sf"/>
</dbReference>
<proteinExistence type="predicted"/>
<dbReference type="Gene3D" id="3.40.50.1010">
    <property type="entry name" value="5'-nuclease"/>
    <property type="match status" value="1"/>
</dbReference>
<dbReference type="SUPFAM" id="SSF88723">
    <property type="entry name" value="PIN domain-like"/>
    <property type="match status" value="1"/>
</dbReference>
<evidence type="ECO:0000313" key="3">
    <source>
        <dbReference type="Proteomes" id="UP000006695"/>
    </source>
</evidence>
<gene>
    <name evidence="2" type="ordered locus">Gura_3867</name>
</gene>
<dbReference type="InterPro" id="IPR002716">
    <property type="entry name" value="PIN_dom"/>
</dbReference>
<dbReference type="InterPro" id="IPR002850">
    <property type="entry name" value="PIN_toxin-like"/>
</dbReference>
<accession>A5G899</accession>
<sequence length="142" mass="15890">MKPIRVVIDTNILYAALYSSNGASNALMIMLRDGLIIPCISVTLVLEYEDVLTRHRNVLQLTQADIKAFLGFLVNQAERTKIHYLWRPCLKDPNDDMVLEVAVTAGVVFIVTHNTKDFEGAERFGVRAVTPGWFIKNNGGVK</sequence>
<dbReference type="NCBIfam" id="TIGR00305">
    <property type="entry name" value="putative toxin-antitoxin system toxin component, PIN family"/>
    <property type="match status" value="1"/>
</dbReference>
<dbReference type="Proteomes" id="UP000006695">
    <property type="component" value="Chromosome"/>
</dbReference>
<dbReference type="SMART" id="SM00670">
    <property type="entry name" value="PINc"/>
    <property type="match status" value="1"/>
</dbReference>
<dbReference type="RefSeq" id="WP_011940663.1">
    <property type="nucleotide sequence ID" value="NC_009483.1"/>
</dbReference>
<keyword evidence="3" id="KW-1185">Reference proteome</keyword>
<dbReference type="HOGENOM" id="CLU_116617_2_0_7"/>
<dbReference type="STRING" id="351605.Gura_3867"/>
<feature type="domain" description="PIN" evidence="1">
    <location>
        <begin position="4"/>
        <end position="119"/>
    </location>
</feature>
<dbReference type="OrthoDB" id="271187at2"/>
<protein>
    <submittedName>
        <fullName evidence="2">Nucleotide binding protein, PINc</fullName>
    </submittedName>
</protein>
<dbReference type="PANTHER" id="PTHR34610:SF3">
    <property type="entry name" value="SSL7007 PROTEIN"/>
    <property type="match status" value="1"/>
</dbReference>
<dbReference type="Pfam" id="PF13470">
    <property type="entry name" value="PIN_3"/>
    <property type="match status" value="1"/>
</dbReference>
<evidence type="ECO:0000313" key="2">
    <source>
        <dbReference type="EMBL" id="ABQ28017.1"/>
    </source>
</evidence>
<name>A5G899_GEOUR</name>
<evidence type="ECO:0000259" key="1">
    <source>
        <dbReference type="SMART" id="SM00670"/>
    </source>
</evidence>